<dbReference type="OMA" id="MESHEIL"/>
<proteinExistence type="predicted"/>
<organism evidence="1 2">
    <name type="scientific">Oreochromis niloticus</name>
    <name type="common">Nile tilapia</name>
    <name type="synonym">Tilapia nilotica</name>
    <dbReference type="NCBI Taxonomy" id="8128"/>
    <lineage>
        <taxon>Eukaryota</taxon>
        <taxon>Metazoa</taxon>
        <taxon>Chordata</taxon>
        <taxon>Craniata</taxon>
        <taxon>Vertebrata</taxon>
        <taxon>Euteleostomi</taxon>
        <taxon>Actinopterygii</taxon>
        <taxon>Neopterygii</taxon>
        <taxon>Teleostei</taxon>
        <taxon>Neoteleostei</taxon>
        <taxon>Acanthomorphata</taxon>
        <taxon>Ovalentaria</taxon>
        <taxon>Cichlomorphae</taxon>
        <taxon>Cichliformes</taxon>
        <taxon>Cichlidae</taxon>
        <taxon>African cichlids</taxon>
        <taxon>Pseudocrenilabrinae</taxon>
        <taxon>Oreochromini</taxon>
        <taxon>Oreochromis</taxon>
    </lineage>
</organism>
<dbReference type="Ensembl" id="ENSONIT00000050304.1">
    <property type="protein sequence ID" value="ENSONIP00000074612.1"/>
    <property type="gene ID" value="ENSONIG00000036731.1"/>
</dbReference>
<reference evidence="2" key="1">
    <citation type="submission" date="2012-01" db="EMBL/GenBank/DDBJ databases">
        <title>The Genome Sequence of Oreochromis niloticus (Nile Tilapia).</title>
        <authorList>
            <consortium name="Broad Institute Genome Assembly Team"/>
            <consortium name="Broad Institute Sequencing Platform"/>
            <person name="Di Palma F."/>
            <person name="Johnson J."/>
            <person name="Lander E.S."/>
            <person name="Lindblad-Toh K."/>
        </authorList>
    </citation>
    <scope>NUCLEOTIDE SEQUENCE [LARGE SCALE GENOMIC DNA]</scope>
</reference>
<evidence type="ECO:0000313" key="2">
    <source>
        <dbReference type="Proteomes" id="UP000005207"/>
    </source>
</evidence>
<keyword evidence="2" id="KW-1185">Reference proteome</keyword>
<name>A0A669EUP8_ORENI</name>
<protein>
    <submittedName>
        <fullName evidence="1">Uncharacterized protein</fullName>
    </submittedName>
</protein>
<reference evidence="1" key="2">
    <citation type="submission" date="2025-08" db="UniProtKB">
        <authorList>
            <consortium name="Ensembl"/>
        </authorList>
    </citation>
    <scope>IDENTIFICATION</scope>
</reference>
<dbReference type="AlphaFoldDB" id="A0A669EUP8"/>
<dbReference type="Proteomes" id="UP000005207">
    <property type="component" value="Linkage group LG23"/>
</dbReference>
<sequence length="130" mass="14861">SDSNFLLSKTVYTVLRSNPKGEEIFNEYDKTKTLSDPARRQMVNILVAVMMESHEILLVSVWSNYALGIAMLFPYLQDQYSKNGYIDRDFAIMLGDEASGRFLTKWPSYFKQKVIAESQSLPSGPCVEEF</sequence>
<reference evidence="1" key="3">
    <citation type="submission" date="2025-09" db="UniProtKB">
        <authorList>
            <consortium name="Ensembl"/>
        </authorList>
    </citation>
    <scope>IDENTIFICATION</scope>
</reference>
<evidence type="ECO:0000313" key="1">
    <source>
        <dbReference type="Ensembl" id="ENSONIP00000074612.1"/>
    </source>
</evidence>
<dbReference type="GeneTree" id="ENSGT01120000272266"/>
<accession>A0A669EUP8</accession>
<dbReference type="PANTHER" id="PTHR31025:SF29">
    <property type="entry name" value="SI:CH211-196P9.1"/>
    <property type="match status" value="1"/>
</dbReference>
<dbReference type="PANTHER" id="PTHR31025">
    <property type="entry name" value="SI:CH211-196P9.1-RELATED"/>
    <property type="match status" value="1"/>
</dbReference>
<dbReference type="InParanoid" id="A0A669EUP8"/>